<name>A0AAU9CIT8_9BACT</name>
<dbReference type="KEGG" id="fax:FUAX_16470"/>
<gene>
    <name evidence="2" type="ORF">FUAX_16470</name>
</gene>
<protein>
    <recommendedName>
        <fullName evidence="1">SiaC family regulatory phosphoprotein domain-containing protein</fullName>
    </recommendedName>
</protein>
<dbReference type="Pfam" id="PF09345">
    <property type="entry name" value="SiaC"/>
    <property type="match status" value="1"/>
</dbReference>
<reference evidence="2 3" key="1">
    <citation type="submission" date="2021-12" db="EMBL/GenBank/DDBJ databases">
        <title>Genome sequencing of bacteria with rrn-lacking chromosome and rrn-plasmid.</title>
        <authorList>
            <person name="Anda M."/>
            <person name="Iwasaki W."/>
        </authorList>
    </citation>
    <scope>NUCLEOTIDE SEQUENCE [LARGE SCALE GENOMIC DNA]</scope>
    <source>
        <strain evidence="2 3">DSM 100852</strain>
    </source>
</reference>
<evidence type="ECO:0000313" key="3">
    <source>
        <dbReference type="Proteomes" id="UP001348817"/>
    </source>
</evidence>
<evidence type="ECO:0000259" key="1">
    <source>
        <dbReference type="Pfam" id="PF09345"/>
    </source>
</evidence>
<dbReference type="AlphaFoldDB" id="A0AAU9CIT8"/>
<dbReference type="EMBL" id="AP025314">
    <property type="protein sequence ID" value="BDD09215.1"/>
    <property type="molecule type" value="Genomic_DNA"/>
</dbReference>
<dbReference type="RefSeq" id="WP_338394430.1">
    <property type="nucleotide sequence ID" value="NZ_AP025314.1"/>
</dbReference>
<sequence>MNDFYLKATAKTPEVRFESESGNFLFEGRSILENSVDFYKPLNEWLDSFLEVPTPKIHMDVKFEYFNTSSSKCLVEILRKLEKAHMSGKTKVHVDWYYEEEDEDMLDSGEDFRQIVNFPVQLCMMDDNY</sequence>
<dbReference type="InterPro" id="IPR018530">
    <property type="entry name" value="SiaC"/>
</dbReference>
<keyword evidence="3" id="KW-1185">Reference proteome</keyword>
<feature type="domain" description="SiaC family regulatory phosphoprotein" evidence="1">
    <location>
        <begin position="7"/>
        <end position="122"/>
    </location>
</feature>
<dbReference type="Proteomes" id="UP001348817">
    <property type="component" value="Chromosome"/>
</dbReference>
<accession>A0AAU9CIT8</accession>
<organism evidence="2 3">
    <name type="scientific">Fulvitalea axinellae</name>
    <dbReference type="NCBI Taxonomy" id="1182444"/>
    <lineage>
        <taxon>Bacteria</taxon>
        <taxon>Pseudomonadati</taxon>
        <taxon>Bacteroidota</taxon>
        <taxon>Cytophagia</taxon>
        <taxon>Cytophagales</taxon>
        <taxon>Persicobacteraceae</taxon>
        <taxon>Fulvitalea</taxon>
    </lineage>
</organism>
<evidence type="ECO:0000313" key="2">
    <source>
        <dbReference type="EMBL" id="BDD09215.1"/>
    </source>
</evidence>
<proteinExistence type="predicted"/>